<dbReference type="Proteomes" id="UP000000598">
    <property type="component" value="Chromosome A"/>
</dbReference>
<evidence type="ECO:0000256" key="3">
    <source>
        <dbReference type="ARBA" id="ARBA00022840"/>
    </source>
</evidence>
<dbReference type="GO" id="GO:0009396">
    <property type="term" value="P:folic acid-containing compound biosynthetic process"/>
    <property type="evidence" value="ECO:0007669"/>
    <property type="project" value="TreeGrafter"/>
</dbReference>
<dbReference type="Gene3D" id="3.40.50.10420">
    <property type="entry name" value="NagB/RpiA/CoA transferase-like"/>
    <property type="match status" value="1"/>
</dbReference>
<accession>Q6CX89</accession>
<dbReference type="SUPFAM" id="SSF100950">
    <property type="entry name" value="NagB/RpiA/CoA transferase-like"/>
    <property type="match status" value="1"/>
</dbReference>
<dbReference type="STRING" id="284590.Q6CX89"/>
<keyword evidence="3" id="KW-0067">ATP-binding</keyword>
<dbReference type="GO" id="GO:0005739">
    <property type="term" value="C:mitochondrion"/>
    <property type="evidence" value="ECO:0007669"/>
    <property type="project" value="TreeGrafter"/>
</dbReference>
<sequence>MRIIEKWSRETGTRHPTCCRGQIAGCISYKPVFCCLVFPVIDSQVSIPLVLGSDFASVIFAQVRCTCMTHQDSAMISQKQVLRTQVKAMLRGLSQAELARQSEIVSRHALSLVNAKGFTHIACFLNMDHSEMKTEPLVESLFKQGKTVYLPRCSSTSVSKQVDLRQDGALKRPHLVFYRFDSLAQVQALQPQGKYKLREPVRTDPEPLPTPALEVILMPGVAFCKKNGARMGHGAGYYDDYISRHIHYTGKKPLLVGLALEEQLVDDVPLEQHDYTVDCLVCGDGTVKWYT</sequence>
<comment type="catalytic activity">
    <reaction evidence="4">
        <text>(6S)-5-formyl-5,6,7,8-tetrahydrofolate + ATP = (6R)-5,10-methenyltetrahydrofolate + ADP + phosphate</text>
        <dbReference type="Rhea" id="RHEA:10488"/>
        <dbReference type="ChEBI" id="CHEBI:30616"/>
        <dbReference type="ChEBI" id="CHEBI:43474"/>
        <dbReference type="ChEBI" id="CHEBI:57455"/>
        <dbReference type="ChEBI" id="CHEBI:57457"/>
        <dbReference type="ChEBI" id="CHEBI:456216"/>
        <dbReference type="EC" id="6.3.3.2"/>
    </reaction>
</comment>
<evidence type="ECO:0000256" key="1">
    <source>
        <dbReference type="ARBA" id="ARBA00010638"/>
    </source>
</evidence>
<evidence type="ECO:0000256" key="4">
    <source>
        <dbReference type="ARBA" id="ARBA00036539"/>
    </source>
</evidence>
<name>Q6CX89_KLULA</name>
<evidence type="ECO:0000313" key="6">
    <source>
        <dbReference type="EMBL" id="CAH03038.1"/>
    </source>
</evidence>
<dbReference type="InParanoid" id="Q6CX89"/>
<evidence type="ECO:0000313" key="7">
    <source>
        <dbReference type="Proteomes" id="UP000000598"/>
    </source>
</evidence>
<comment type="similarity">
    <text evidence="1">Belongs to the 5-formyltetrahydrofolate cyclo-ligase family.</text>
</comment>
<dbReference type="PANTHER" id="PTHR23407">
    <property type="entry name" value="ATPASE INHIBITOR/5-FORMYLTETRAHYDROFOLATE CYCLO-LIGASE"/>
    <property type="match status" value="1"/>
</dbReference>
<dbReference type="InterPro" id="IPR024185">
    <property type="entry name" value="FTHF_cligase-like_sf"/>
</dbReference>
<dbReference type="PaxDb" id="284590-Q6CX89"/>
<dbReference type="EMBL" id="CR382121">
    <property type="protein sequence ID" value="CAH03038.1"/>
    <property type="molecule type" value="Genomic_DNA"/>
</dbReference>
<dbReference type="KEGG" id="kla:KLLA0_A10285g"/>
<evidence type="ECO:0000256" key="2">
    <source>
        <dbReference type="ARBA" id="ARBA00022741"/>
    </source>
</evidence>
<dbReference type="Pfam" id="PF01812">
    <property type="entry name" value="5-FTHF_cyc-lig"/>
    <property type="match status" value="1"/>
</dbReference>
<protein>
    <recommendedName>
        <fullName evidence="5">5-formyltetrahydrofolate cyclo-ligase</fullName>
        <ecNumber evidence="5">6.3.3.2</ecNumber>
    </recommendedName>
</protein>
<dbReference type="OMA" id="METHDEP"/>
<dbReference type="eggNOG" id="KOG3093">
    <property type="taxonomic scope" value="Eukaryota"/>
</dbReference>
<dbReference type="PANTHER" id="PTHR23407:SF1">
    <property type="entry name" value="5-FORMYLTETRAHYDROFOLATE CYCLO-LIGASE"/>
    <property type="match status" value="1"/>
</dbReference>
<keyword evidence="7" id="KW-1185">Reference proteome</keyword>
<dbReference type="FunCoup" id="Q6CX89">
    <property type="interactions" value="219"/>
</dbReference>
<gene>
    <name evidence="6" type="ORF">KLLA0_A10285g</name>
</gene>
<reference evidence="6 7" key="1">
    <citation type="journal article" date="2004" name="Nature">
        <title>Genome evolution in yeasts.</title>
        <authorList>
            <consortium name="Genolevures"/>
            <person name="Dujon B."/>
            <person name="Sherman D."/>
            <person name="Fischer G."/>
            <person name="Durrens P."/>
            <person name="Casaregola S."/>
            <person name="Lafontaine I."/>
            <person name="de Montigny J."/>
            <person name="Marck C."/>
            <person name="Neuveglise C."/>
            <person name="Talla E."/>
            <person name="Goffard N."/>
            <person name="Frangeul L."/>
            <person name="Aigle M."/>
            <person name="Anthouard V."/>
            <person name="Babour A."/>
            <person name="Barbe V."/>
            <person name="Barnay S."/>
            <person name="Blanchin S."/>
            <person name="Beckerich J.M."/>
            <person name="Beyne E."/>
            <person name="Bleykasten C."/>
            <person name="Boisrame A."/>
            <person name="Boyer J."/>
            <person name="Cattolico L."/>
            <person name="Confanioleri F."/>
            <person name="de Daruvar A."/>
            <person name="Despons L."/>
            <person name="Fabre E."/>
            <person name="Fairhead C."/>
            <person name="Ferry-Dumazet H."/>
            <person name="Groppi A."/>
            <person name="Hantraye F."/>
            <person name="Hennequin C."/>
            <person name="Jauniaux N."/>
            <person name="Joyet P."/>
            <person name="Kachouri R."/>
            <person name="Kerrest A."/>
            <person name="Koszul R."/>
            <person name="Lemaire M."/>
            <person name="Lesur I."/>
            <person name="Ma L."/>
            <person name="Muller H."/>
            <person name="Nicaud J.M."/>
            <person name="Nikolski M."/>
            <person name="Oztas S."/>
            <person name="Ozier-Kalogeropoulos O."/>
            <person name="Pellenz S."/>
            <person name="Potier S."/>
            <person name="Richard G.F."/>
            <person name="Straub M.L."/>
            <person name="Suleau A."/>
            <person name="Swennene D."/>
            <person name="Tekaia F."/>
            <person name="Wesolowski-Louvel M."/>
            <person name="Westhof E."/>
            <person name="Wirth B."/>
            <person name="Zeniou-Meyer M."/>
            <person name="Zivanovic I."/>
            <person name="Bolotin-Fukuhara M."/>
            <person name="Thierry A."/>
            <person name="Bouchier C."/>
            <person name="Caudron B."/>
            <person name="Scarpelli C."/>
            <person name="Gaillardin C."/>
            <person name="Weissenbach J."/>
            <person name="Wincker P."/>
            <person name="Souciet J.L."/>
        </authorList>
    </citation>
    <scope>NUCLEOTIDE SEQUENCE [LARGE SCALE GENOMIC DNA]</scope>
    <source>
        <strain evidence="7">ATCC 8585 / CBS 2359 / DSM 70799 / NBRC 1267 / NRRL Y-1140 / WM37</strain>
    </source>
</reference>
<dbReference type="GO" id="GO:0035999">
    <property type="term" value="P:tetrahydrofolate interconversion"/>
    <property type="evidence" value="ECO:0007669"/>
    <property type="project" value="TreeGrafter"/>
</dbReference>
<organism evidence="6 7">
    <name type="scientific">Kluyveromyces lactis (strain ATCC 8585 / CBS 2359 / DSM 70799 / NBRC 1267 / NRRL Y-1140 / WM37)</name>
    <name type="common">Yeast</name>
    <name type="synonym">Candida sphaerica</name>
    <dbReference type="NCBI Taxonomy" id="284590"/>
    <lineage>
        <taxon>Eukaryota</taxon>
        <taxon>Fungi</taxon>
        <taxon>Dikarya</taxon>
        <taxon>Ascomycota</taxon>
        <taxon>Saccharomycotina</taxon>
        <taxon>Saccharomycetes</taxon>
        <taxon>Saccharomycetales</taxon>
        <taxon>Saccharomycetaceae</taxon>
        <taxon>Kluyveromyces</taxon>
    </lineage>
</organism>
<dbReference type="GO" id="GO:0030272">
    <property type="term" value="F:5-formyltetrahydrofolate cyclo-ligase activity"/>
    <property type="evidence" value="ECO:0007669"/>
    <property type="project" value="UniProtKB-EC"/>
</dbReference>
<dbReference type="EC" id="6.3.3.2" evidence="5"/>
<evidence type="ECO:0000256" key="5">
    <source>
        <dbReference type="ARBA" id="ARBA00038966"/>
    </source>
</evidence>
<proteinExistence type="inferred from homology"/>
<keyword evidence="2" id="KW-0547">Nucleotide-binding</keyword>
<dbReference type="GO" id="GO:0005524">
    <property type="term" value="F:ATP binding"/>
    <property type="evidence" value="ECO:0007669"/>
    <property type="project" value="UniProtKB-KW"/>
</dbReference>
<dbReference type="AlphaFoldDB" id="Q6CX89"/>
<dbReference type="InterPro" id="IPR002698">
    <property type="entry name" value="FTHF_cligase"/>
</dbReference>
<dbReference type="HOGENOM" id="CLU_066245_2_1_1"/>
<dbReference type="InterPro" id="IPR037171">
    <property type="entry name" value="NagB/RpiA_transferase-like"/>
</dbReference>